<evidence type="ECO:0000313" key="3">
    <source>
        <dbReference type="Proteomes" id="UP000095767"/>
    </source>
</evidence>
<dbReference type="Proteomes" id="UP000095767">
    <property type="component" value="Unassembled WGS sequence"/>
</dbReference>
<comment type="caution">
    <text evidence="2">The sequence shown here is derived from an EMBL/GenBank/DDBJ whole genome shotgun (WGS) entry which is preliminary data.</text>
</comment>
<keyword evidence="3" id="KW-1185">Reference proteome</keyword>
<protein>
    <recommendedName>
        <fullName evidence="1">Peptidase S9 prolyl oligopeptidase catalytic domain-containing protein</fullName>
    </recommendedName>
</protein>
<evidence type="ECO:0000259" key="1">
    <source>
        <dbReference type="Pfam" id="PF00326"/>
    </source>
</evidence>
<organism evidence="2 3">
    <name type="scientific">Dichanthelium oligosanthes</name>
    <dbReference type="NCBI Taxonomy" id="888268"/>
    <lineage>
        <taxon>Eukaryota</taxon>
        <taxon>Viridiplantae</taxon>
        <taxon>Streptophyta</taxon>
        <taxon>Embryophyta</taxon>
        <taxon>Tracheophyta</taxon>
        <taxon>Spermatophyta</taxon>
        <taxon>Magnoliopsida</taxon>
        <taxon>Liliopsida</taxon>
        <taxon>Poales</taxon>
        <taxon>Poaceae</taxon>
        <taxon>PACMAD clade</taxon>
        <taxon>Panicoideae</taxon>
        <taxon>Panicodae</taxon>
        <taxon>Paniceae</taxon>
        <taxon>Dichantheliinae</taxon>
        <taxon>Dichanthelium</taxon>
    </lineage>
</organism>
<name>A0A1E5UUZ7_9POAL</name>
<dbReference type="GO" id="GO:0006508">
    <property type="term" value="P:proteolysis"/>
    <property type="evidence" value="ECO:0007669"/>
    <property type="project" value="InterPro"/>
</dbReference>
<accession>A0A1E5UUZ7</accession>
<reference evidence="2 3" key="1">
    <citation type="submission" date="2016-09" db="EMBL/GenBank/DDBJ databases">
        <title>The draft genome of Dichanthelium oligosanthes: A C3 panicoid grass species.</title>
        <authorList>
            <person name="Studer A.J."/>
            <person name="Schnable J.C."/>
            <person name="Brutnell T.P."/>
        </authorList>
    </citation>
    <scope>NUCLEOTIDE SEQUENCE [LARGE SCALE GENOMIC DNA]</scope>
    <source>
        <strain evidence="3">cv. Kellogg 1175</strain>
        <tissue evidence="2">Leaf</tissue>
    </source>
</reference>
<dbReference type="Gene3D" id="3.40.50.1820">
    <property type="entry name" value="alpha/beta hydrolase"/>
    <property type="match status" value="2"/>
</dbReference>
<dbReference type="InterPro" id="IPR001375">
    <property type="entry name" value="Peptidase_S9_cat"/>
</dbReference>
<dbReference type="EMBL" id="LWDX02062221">
    <property type="protein sequence ID" value="OEL16691.1"/>
    <property type="molecule type" value="Genomic_DNA"/>
</dbReference>
<dbReference type="InterPro" id="IPR029058">
    <property type="entry name" value="AB_hydrolase_fold"/>
</dbReference>
<dbReference type="SUPFAM" id="SSF63829">
    <property type="entry name" value="Calcium-dependent phosphotriesterase"/>
    <property type="match status" value="1"/>
</dbReference>
<evidence type="ECO:0000313" key="2">
    <source>
        <dbReference type="EMBL" id="OEL16691.1"/>
    </source>
</evidence>
<sequence length="542" mass="60580">MHPRAERTTAPYGSWESPISAAAVSAAGRTAEGLAVAGDGRLVWVETRPEEGGRAVLVKEPAEPGCKVRDVTPQGFAVRSLAQEYGGGAFAVHRDIVVFSNYTDQRLYKQRIGDNLPLPLTPDYAGSVVRYADGVFDPHFHHFVTIMEDHRHDSSNPITTIAAVRIGDRDVEEPTMLVSGSDFYAFPRVDPTKKRMAWIEWSNPNMSWDKSQLWVGYFNEKGSYDFLGEDDSSHKIICCYRENGKSYIGVLDHDLESFSKIDIPFSSVNNIVSGDGSFYIEGASASLPVSIAKVTLDEKKTMATDFSIVWSSSEDIAKYKSYFSLPEFVEFPTVIPGQNAYAYFYAPYNDIFQGGPTDEARGVLDLSVQYWTSRGWAFVDVNYGGSSGYGREFRERLLGQWGVVDVNDCCSCATFLIADLASLREGMHKFEAYYIDNLVGNKQAYFERSPINFVDKFSCPVILFQGLDDPVVSPDQATKIYKAIKDKGLPVALVEYEGEQHGFRKAENIKFTLEQEMVFFARLVGKFKVADDITPIKIENFD</sequence>
<dbReference type="GO" id="GO:0008236">
    <property type="term" value="F:serine-type peptidase activity"/>
    <property type="evidence" value="ECO:0007669"/>
    <property type="project" value="InterPro"/>
</dbReference>
<dbReference type="PANTHER" id="PTHR43056:SF11">
    <property type="entry name" value="OS06G0215400 PROTEIN"/>
    <property type="match status" value="1"/>
</dbReference>
<dbReference type="SUPFAM" id="SSF53474">
    <property type="entry name" value="alpha/beta-Hydrolases"/>
    <property type="match status" value="1"/>
</dbReference>
<dbReference type="InterPro" id="IPR050585">
    <property type="entry name" value="Xaa-Pro_dipeptidyl-ppase/CocE"/>
</dbReference>
<gene>
    <name evidence="2" type="ORF">BAE44_0022289</name>
</gene>
<proteinExistence type="predicted"/>
<dbReference type="OrthoDB" id="416344at2759"/>
<dbReference type="Pfam" id="PF00326">
    <property type="entry name" value="Peptidase_S9"/>
    <property type="match status" value="2"/>
</dbReference>
<feature type="domain" description="Peptidase S9 prolyl oligopeptidase catalytic" evidence="1">
    <location>
        <begin position="430"/>
        <end position="525"/>
    </location>
</feature>
<dbReference type="STRING" id="888268.A0A1E5UUZ7"/>
<dbReference type="AlphaFoldDB" id="A0A1E5UUZ7"/>
<feature type="domain" description="Peptidase S9 prolyl oligopeptidase catalytic" evidence="1">
    <location>
        <begin position="366"/>
        <end position="418"/>
    </location>
</feature>
<dbReference type="PANTHER" id="PTHR43056">
    <property type="entry name" value="PEPTIDASE S9 PROLYL OLIGOPEPTIDASE"/>
    <property type="match status" value="1"/>
</dbReference>